<dbReference type="Proteomes" id="UP000054495">
    <property type="component" value="Unassembled WGS sequence"/>
</dbReference>
<dbReference type="SUPFAM" id="SSF53474">
    <property type="entry name" value="alpha/beta-Hydrolases"/>
    <property type="match status" value="1"/>
</dbReference>
<evidence type="ECO:0000256" key="11">
    <source>
        <dbReference type="ARBA" id="ARBA00048919"/>
    </source>
</evidence>
<comment type="catalytic activity">
    <reaction evidence="11">
        <text>1-octadecanoyl-2-(5Z,8Z,11Z,14Z-eicosatetraenoyl)-sn-glycerol + H2O = 2-(5Z,8Z,11Z,14Z-eicosatetraenoyl)-glycerol + octadecanoate + H(+)</text>
        <dbReference type="Rhea" id="RHEA:38507"/>
        <dbReference type="ChEBI" id="CHEBI:15377"/>
        <dbReference type="ChEBI" id="CHEBI:15378"/>
        <dbReference type="ChEBI" id="CHEBI:25629"/>
        <dbReference type="ChEBI" id="CHEBI:52392"/>
        <dbReference type="ChEBI" id="CHEBI:75728"/>
    </reaction>
</comment>
<proteinExistence type="inferred from homology"/>
<dbReference type="InterPro" id="IPR029058">
    <property type="entry name" value="AB_hydrolase_fold"/>
</dbReference>
<evidence type="ECO:0000256" key="10">
    <source>
        <dbReference type="ARBA" id="ARBA00048513"/>
    </source>
</evidence>
<feature type="domain" description="AB hydrolase-1" evidence="12">
    <location>
        <begin position="47"/>
        <end position="291"/>
    </location>
</feature>
<evidence type="ECO:0000259" key="12">
    <source>
        <dbReference type="Pfam" id="PF12697"/>
    </source>
</evidence>
<evidence type="ECO:0000256" key="1">
    <source>
        <dbReference type="ARBA" id="ARBA00008645"/>
    </source>
</evidence>
<dbReference type="Gene3D" id="3.40.50.1820">
    <property type="entry name" value="alpha/beta hydrolase"/>
    <property type="match status" value="1"/>
</dbReference>
<dbReference type="Pfam" id="PF12697">
    <property type="entry name" value="Abhydrolase_6"/>
    <property type="match status" value="1"/>
</dbReference>
<dbReference type="PANTHER" id="PTHR46118">
    <property type="entry name" value="PROTEIN ABHD11"/>
    <property type="match status" value="1"/>
</dbReference>
<dbReference type="InterPro" id="IPR000073">
    <property type="entry name" value="AB_hydrolase_1"/>
</dbReference>
<name>A0A0D6M7Q2_9BILA</name>
<comment type="catalytic activity">
    <reaction evidence="9">
        <text>1,2-didecanoylglycerol + H2O = decanoylglycerol + decanoate + H(+)</text>
        <dbReference type="Rhea" id="RHEA:48596"/>
        <dbReference type="ChEBI" id="CHEBI:11152"/>
        <dbReference type="ChEBI" id="CHEBI:15377"/>
        <dbReference type="ChEBI" id="CHEBI:15378"/>
        <dbReference type="ChEBI" id="CHEBI:27689"/>
        <dbReference type="ChEBI" id="CHEBI:90605"/>
    </reaction>
</comment>
<evidence type="ECO:0000256" key="5">
    <source>
        <dbReference type="ARBA" id="ARBA00043667"/>
    </source>
</evidence>
<dbReference type="GO" id="GO:0052689">
    <property type="term" value="F:carboxylic ester hydrolase activity"/>
    <property type="evidence" value="ECO:0007669"/>
    <property type="project" value="TreeGrafter"/>
</dbReference>
<accession>A0A0D6M7Q2</accession>
<evidence type="ECO:0000313" key="13">
    <source>
        <dbReference type="EMBL" id="EPB78451.1"/>
    </source>
</evidence>
<dbReference type="EC" id="3.1.1.116" evidence="3"/>
<evidence type="ECO:0000256" key="8">
    <source>
        <dbReference type="ARBA" id="ARBA00048283"/>
    </source>
</evidence>
<evidence type="ECO:0000256" key="7">
    <source>
        <dbReference type="ARBA" id="ARBA00044064"/>
    </source>
</evidence>
<evidence type="ECO:0000256" key="9">
    <source>
        <dbReference type="ARBA" id="ARBA00048504"/>
    </source>
</evidence>
<comment type="similarity">
    <text evidence="1">Belongs to the AB hydrolase superfamily.</text>
</comment>
<comment type="catalytic activity">
    <reaction evidence="5">
        <text>a 1,2-diacyl-sn-glycerol + H2O = a 2-acylglycerol + a fatty acid + H(+)</text>
        <dbReference type="Rhea" id="RHEA:33275"/>
        <dbReference type="ChEBI" id="CHEBI:15377"/>
        <dbReference type="ChEBI" id="CHEBI:15378"/>
        <dbReference type="ChEBI" id="CHEBI:17389"/>
        <dbReference type="ChEBI" id="CHEBI:17815"/>
        <dbReference type="ChEBI" id="CHEBI:28868"/>
        <dbReference type="EC" id="3.1.1.116"/>
    </reaction>
</comment>
<protein>
    <recommendedName>
        <fullName evidence="7">sn-1-specific diacylglycerol lipase ABHD11</fullName>
        <ecNumber evidence="3">3.1.1.116</ecNumber>
    </recommendedName>
    <alternativeName>
        <fullName evidence="4">Alpha/beta hydrolase domain-containing protein 11</fullName>
    </alternativeName>
</protein>
<keyword evidence="2 13" id="KW-0378">Hydrolase</keyword>
<evidence type="ECO:0000256" key="3">
    <source>
        <dbReference type="ARBA" id="ARBA00026104"/>
    </source>
</evidence>
<dbReference type="EMBL" id="KE124811">
    <property type="protein sequence ID" value="EPB78451.1"/>
    <property type="molecule type" value="Genomic_DNA"/>
</dbReference>
<organism evidence="13 14">
    <name type="scientific">Ancylostoma ceylanicum</name>
    <dbReference type="NCBI Taxonomy" id="53326"/>
    <lineage>
        <taxon>Eukaryota</taxon>
        <taxon>Metazoa</taxon>
        <taxon>Ecdysozoa</taxon>
        <taxon>Nematoda</taxon>
        <taxon>Chromadorea</taxon>
        <taxon>Rhabditida</taxon>
        <taxon>Rhabditina</taxon>
        <taxon>Rhabditomorpha</taxon>
        <taxon>Strongyloidea</taxon>
        <taxon>Ancylostomatidae</taxon>
        <taxon>Ancylostomatinae</taxon>
        <taxon>Ancylostoma</taxon>
    </lineage>
</organism>
<gene>
    <name evidence="13" type="ORF">ANCCEY_02411</name>
</gene>
<comment type="catalytic activity">
    <reaction evidence="6">
        <text>a 1,3-diacyl-sn-glycerol + H2O = a 1-acyl-sn-glycerol + a fatty acid + H(+)</text>
        <dbReference type="Rhea" id="RHEA:38503"/>
        <dbReference type="ChEBI" id="CHEBI:15377"/>
        <dbReference type="ChEBI" id="CHEBI:15378"/>
        <dbReference type="ChEBI" id="CHEBI:28868"/>
        <dbReference type="ChEBI" id="CHEBI:64683"/>
        <dbReference type="ChEBI" id="CHEBI:77272"/>
    </reaction>
</comment>
<keyword evidence="14" id="KW-1185">Reference proteome</keyword>
<dbReference type="PANTHER" id="PTHR46118:SF4">
    <property type="entry name" value="PROTEIN ABHD11"/>
    <property type="match status" value="1"/>
</dbReference>
<comment type="catalytic activity">
    <reaction evidence="8">
        <text>1-octadecanoyl-2-(4Z,7Z,10Z,13Z,16Z,19Z-docosahexaenoyl)-sn-glycerol + H2O = 2-(4Z,7Z,10Z,13Z,16Z,19Z-docosahexaenoyl)-glycerol + octadecanoate + H(+)</text>
        <dbReference type="Rhea" id="RHEA:77107"/>
        <dbReference type="ChEBI" id="CHEBI:15377"/>
        <dbReference type="ChEBI" id="CHEBI:15378"/>
        <dbReference type="ChEBI" id="CHEBI:25629"/>
        <dbReference type="ChEBI" id="CHEBI:77129"/>
        <dbReference type="ChEBI" id="CHEBI:186738"/>
    </reaction>
</comment>
<dbReference type="GO" id="GO:0005739">
    <property type="term" value="C:mitochondrion"/>
    <property type="evidence" value="ECO:0007669"/>
    <property type="project" value="TreeGrafter"/>
</dbReference>
<evidence type="ECO:0000256" key="4">
    <source>
        <dbReference type="ARBA" id="ARBA00042703"/>
    </source>
</evidence>
<evidence type="ECO:0000256" key="6">
    <source>
        <dbReference type="ARBA" id="ARBA00043742"/>
    </source>
</evidence>
<reference evidence="13 14" key="1">
    <citation type="submission" date="2013-05" db="EMBL/GenBank/DDBJ databases">
        <title>Draft genome of the parasitic nematode Anyclostoma ceylanicum.</title>
        <authorList>
            <person name="Mitreva M."/>
        </authorList>
    </citation>
    <scope>NUCLEOTIDE SEQUENCE [LARGE SCALE GENOMIC DNA]</scope>
</reference>
<sequence length="335" mass="38057">MAILPRRVLSLAWKFYGGKRGFCAGTALELASVRYGDPSKDRKRPPLVICHGLFGQKQNWHSVSKAMQRRLGCTIYCVDLRNHGESPWSESMTYDDLSLDVVAFLEDLSKETGFSQFRLLGHSMGGRVAMRLAVEPSWQRLIDRLIIEDVSPKAYEMEFAAHVTFRKYIHAMAAMDLSKSRKEILKELEDIVPDVAVRQFLLTNLTPTDVAGVSRWKCNLQAIDNSLEGLLRFTVPDGSFKGPTLFSYGMKSEYVKEKDQEYIRSIFPDVRFEGIPNAGHWVHAEQPQAFMDSISVFYSFLRLFCNLSFVCTVCNSMTNEVAFESVPEKHIQASI</sequence>
<comment type="catalytic activity">
    <reaction evidence="10">
        <text>1-octadecanoyl-2-(9Z-octadecenoyl)-sn-glycerol + H2O = 2-(9Z-octadecenoyl)-glycerol + octadecanoate + H(+)</text>
        <dbReference type="Rhea" id="RHEA:77103"/>
        <dbReference type="ChEBI" id="CHEBI:15377"/>
        <dbReference type="ChEBI" id="CHEBI:15378"/>
        <dbReference type="ChEBI" id="CHEBI:25629"/>
        <dbReference type="ChEBI" id="CHEBI:73990"/>
        <dbReference type="ChEBI" id="CHEBI:75468"/>
    </reaction>
</comment>
<evidence type="ECO:0000313" key="14">
    <source>
        <dbReference type="Proteomes" id="UP000054495"/>
    </source>
</evidence>
<dbReference type="AlphaFoldDB" id="A0A0D6M7Q2"/>
<evidence type="ECO:0000256" key="2">
    <source>
        <dbReference type="ARBA" id="ARBA00022801"/>
    </source>
</evidence>